<proteinExistence type="predicted"/>
<organism evidence="1 2">
    <name type="scientific">Zarea fungicola</name>
    <dbReference type="NCBI Taxonomy" id="93591"/>
    <lineage>
        <taxon>Eukaryota</taxon>
        <taxon>Fungi</taxon>
        <taxon>Dikarya</taxon>
        <taxon>Ascomycota</taxon>
        <taxon>Pezizomycotina</taxon>
        <taxon>Sordariomycetes</taxon>
        <taxon>Hypocreomycetidae</taxon>
        <taxon>Hypocreales</taxon>
        <taxon>Cordycipitaceae</taxon>
        <taxon>Zarea</taxon>
    </lineage>
</organism>
<evidence type="ECO:0000313" key="1">
    <source>
        <dbReference type="EMBL" id="KAJ2965471.1"/>
    </source>
</evidence>
<protein>
    <submittedName>
        <fullName evidence="1">Uncharacterized protein</fullName>
    </submittedName>
</protein>
<keyword evidence="2" id="KW-1185">Reference proteome</keyword>
<comment type="caution">
    <text evidence="1">The sequence shown here is derived from an EMBL/GenBank/DDBJ whole genome shotgun (WGS) entry which is preliminary data.</text>
</comment>
<reference evidence="1" key="1">
    <citation type="submission" date="2022-08" db="EMBL/GenBank/DDBJ databases">
        <title>Genome Sequence of Lecanicillium fungicola.</title>
        <authorList>
            <person name="Buettner E."/>
        </authorList>
    </citation>
    <scope>NUCLEOTIDE SEQUENCE</scope>
    <source>
        <strain evidence="1">Babe33</strain>
    </source>
</reference>
<gene>
    <name evidence="1" type="ORF">NQ176_g10599</name>
</gene>
<dbReference type="EMBL" id="JANJQO010002975">
    <property type="protein sequence ID" value="KAJ2965471.1"/>
    <property type="molecule type" value="Genomic_DNA"/>
</dbReference>
<dbReference type="Proteomes" id="UP001143910">
    <property type="component" value="Unassembled WGS sequence"/>
</dbReference>
<accession>A0ACC1MGS5</accession>
<evidence type="ECO:0000313" key="2">
    <source>
        <dbReference type="Proteomes" id="UP001143910"/>
    </source>
</evidence>
<sequence length="647" mass="72635">MGLNCLYTPNCCANTFKDSDEYKIVLSQLATLQEEVGSLKQAMQAMQSGQGDRSRMERSSIAGPSMMARSPAQSSVSGRHASISQVKTPGAYRGSTSTAHMLGIAQSSTGIGYTEAEDASSHGPDSHMQPPGAVCDPLLEYTQDEMIRLCKVHEDEIGIMYPVLNMATVTEYARNLAVQLDSTRHQPSTQLLNDDKTLELKIVMCCALVVEENGPSTKAQRLLESMESTLNRRLLADEAYVSVLPVLCIFAGYRFLTDDEGLAWRIIGQVCRLCLELGLHRSQIHEAIQDPTERRNALNSFWSAYVLDRRWAFNTGLPYVIQDADIDPKLEYPTDYPYLVSMISYSKLGAKVWSLVEQRRASFLENEKAWIGDIEKLDAEILAWYSCVPPEVQIRDWHSEGHIGSTSSYNLQRLRVWTYLRKNQIRNWLHAPILHSTSSIIGAPHLAQVCVDVAKDTVAYLHHVNSQTNMIKSSQAFYSQFLVSALAIMFLASTQAPVQFSSTCREDFYTGLSLIEDLSPRSHISKRLWRIVWTLRQYLQYIAPKQNNDAHSNAALGMIGLARGGRMEPTATQYPYVGPAMGPGQPMPGVGMEVNGVRLQTEFCNIYEEFVSHNGFRNIVQPDSMQNHDQMRNTAQNLFFGHMRDMF</sequence>
<name>A0ACC1MGS5_9HYPO</name>